<evidence type="ECO:0000313" key="2">
    <source>
        <dbReference type="EMBL" id="MDT9682330.1"/>
    </source>
</evidence>
<dbReference type="EMBL" id="JAWCTQ010000009">
    <property type="protein sequence ID" value="MDT9682330.1"/>
    <property type="molecule type" value="Genomic_DNA"/>
</dbReference>
<dbReference type="Proteomes" id="UP001250181">
    <property type="component" value="Unassembled WGS sequence"/>
</dbReference>
<accession>A0ABU3QHU4</accession>
<feature type="region of interest" description="Disordered" evidence="1">
    <location>
        <begin position="1"/>
        <end position="26"/>
    </location>
</feature>
<proteinExistence type="predicted"/>
<evidence type="ECO:0000313" key="3">
    <source>
        <dbReference type="Proteomes" id="UP001250181"/>
    </source>
</evidence>
<dbReference type="RefSeq" id="WP_315877418.1">
    <property type="nucleotide sequence ID" value="NZ_JAWCTQ010000009.1"/>
</dbReference>
<organism evidence="2 3">
    <name type="scientific">Streptomyces tamarix</name>
    <dbReference type="NCBI Taxonomy" id="3078565"/>
    <lineage>
        <taxon>Bacteria</taxon>
        <taxon>Bacillati</taxon>
        <taxon>Actinomycetota</taxon>
        <taxon>Actinomycetes</taxon>
        <taxon>Kitasatosporales</taxon>
        <taxon>Streptomycetaceae</taxon>
        <taxon>Streptomyces</taxon>
    </lineage>
</organism>
<comment type="caution">
    <text evidence="2">The sequence shown here is derived from an EMBL/GenBank/DDBJ whole genome shotgun (WGS) entry which is preliminary data.</text>
</comment>
<keyword evidence="3" id="KW-1185">Reference proteome</keyword>
<reference evidence="2 3" key="1">
    <citation type="submission" date="2023-09" db="EMBL/GenBank/DDBJ databases">
        <title>Streptomyces sp. nov.: A antagonism against Alternaria gaisen Producing Streptochlin, Isolated from Tamarix root soil.</title>
        <authorList>
            <person name="Chen Y."/>
        </authorList>
    </citation>
    <scope>NUCLEOTIDE SEQUENCE [LARGE SCALE GENOMIC DNA]</scope>
    <source>
        <strain evidence="2 3">TRM76323</strain>
    </source>
</reference>
<name>A0ABU3QHU4_9ACTN</name>
<protein>
    <submittedName>
        <fullName evidence="2">Uncharacterized protein</fullName>
    </submittedName>
</protein>
<gene>
    <name evidence="2" type="ORF">RND61_09610</name>
</gene>
<evidence type="ECO:0000256" key="1">
    <source>
        <dbReference type="SAM" id="MobiDB-lite"/>
    </source>
</evidence>
<sequence>MTESLRPRVYGVDHDDPHPWPKPGRTYATLHGGPLDGLLVNVTGCPPAELAEGAALITEAGAYGPGGRALYGPADPTELLVWHWEGDVP</sequence>